<accession>A0A8J1UDM4</accession>
<proteinExistence type="predicted"/>
<dbReference type="Pfam" id="PF18044">
    <property type="entry name" value="zf-CCCH_4"/>
    <property type="match status" value="1"/>
</dbReference>
<evidence type="ECO:0000256" key="4">
    <source>
        <dbReference type="ARBA" id="ARBA00022833"/>
    </source>
</evidence>
<keyword evidence="3" id="KW-0863">Zinc-finger</keyword>
<evidence type="ECO:0000256" key="6">
    <source>
        <dbReference type="ARBA" id="ARBA00037262"/>
    </source>
</evidence>
<dbReference type="PANTHER" id="PTHR46527:SF1">
    <property type="entry name" value="NUCLEOPORIN NUP42"/>
    <property type="match status" value="1"/>
</dbReference>
<sequence length="440" mass="45453">MVVCRFYQQGHCRYGDRCWNEHPGGGNQAFGGQQKHISFSQQNKFEALASASTGSSGGTNVKLKDLNPQETVEVLCKEIQLWEKSKLWPFSCVAVSKEAQNLPGFEDISTEELRLEAYTAKANNTLPAYQQKVAQLTAEYKAKREELQRPSLQVKQKLIAVIEDIKRSEQNVSTGGLFGQAQSNNTFGAASSPLFGGTQTTTNKASFGQPSSELFGQSSTATTGTSGGLFGTSATSGGLFGQPSTQNSNTFGQTGFAANAVQPGTFGASSSTGGGLFGSPAATTAQQASGNTGLFGKPSTGSTSTGLFGKPTTTSTSTGLFGKPSSDTTNAGAGLFGKPATGSSTQLFGKPGAFGTPNPSASGVFGGGQTTASVASSQSALPITSTSSVTPAAQATTAVNASKIYTPMDQLTSAEKEQFESQKFSLGNIPIRPPANEFCV</sequence>
<dbReference type="EMBL" id="CAIIXF020000001">
    <property type="protein sequence ID" value="CAH1773403.1"/>
    <property type="molecule type" value="Genomic_DNA"/>
</dbReference>
<evidence type="ECO:0000256" key="7">
    <source>
        <dbReference type="ARBA" id="ARBA00039886"/>
    </source>
</evidence>
<comment type="subcellular location">
    <subcellularLocation>
        <location evidence="1">Nucleus membrane</location>
        <topology evidence="1">Peripheral membrane protein</topology>
        <orientation evidence="1">Cytoplasmic side</orientation>
    </subcellularLocation>
</comment>
<feature type="region of interest" description="Disordered" evidence="9">
    <location>
        <begin position="268"/>
        <end position="371"/>
    </location>
</feature>
<name>A0A8J1UDM4_OWEFU</name>
<evidence type="ECO:0000256" key="9">
    <source>
        <dbReference type="SAM" id="MobiDB-lite"/>
    </source>
</evidence>
<evidence type="ECO:0000256" key="2">
    <source>
        <dbReference type="ARBA" id="ARBA00022723"/>
    </source>
</evidence>
<dbReference type="GO" id="GO:0031965">
    <property type="term" value="C:nuclear membrane"/>
    <property type="evidence" value="ECO:0007669"/>
    <property type="project" value="UniProtKB-SubCell"/>
</dbReference>
<dbReference type="InterPro" id="IPR051767">
    <property type="entry name" value="Nucleoporin_NUP42"/>
</dbReference>
<dbReference type="GO" id="GO:0005643">
    <property type="term" value="C:nuclear pore"/>
    <property type="evidence" value="ECO:0007669"/>
    <property type="project" value="UniProtKB-ARBA"/>
</dbReference>
<evidence type="ECO:0000256" key="8">
    <source>
        <dbReference type="ARBA" id="ARBA00042384"/>
    </source>
</evidence>
<protein>
    <recommendedName>
        <fullName evidence="7">Nucleoporin NUP42</fullName>
    </recommendedName>
    <alternativeName>
        <fullName evidence="8">Nucleoporin-like protein 2</fullName>
    </alternativeName>
</protein>
<comment type="function">
    <text evidence="6">Required for the export of mRNAs containing poly(A) tails from the nucleus into the cytoplasm.</text>
</comment>
<feature type="compositionally biased region" description="Polar residues" evidence="9">
    <location>
        <begin position="299"/>
        <end position="331"/>
    </location>
</feature>
<dbReference type="OrthoDB" id="20729at2759"/>
<keyword evidence="5" id="KW-0539">Nucleus</keyword>
<keyword evidence="2" id="KW-0479">Metal-binding</keyword>
<organism evidence="10 11">
    <name type="scientific">Owenia fusiformis</name>
    <name type="common">Polychaete worm</name>
    <dbReference type="NCBI Taxonomy" id="6347"/>
    <lineage>
        <taxon>Eukaryota</taxon>
        <taxon>Metazoa</taxon>
        <taxon>Spiralia</taxon>
        <taxon>Lophotrochozoa</taxon>
        <taxon>Annelida</taxon>
        <taxon>Polychaeta</taxon>
        <taxon>Sedentaria</taxon>
        <taxon>Canalipalpata</taxon>
        <taxon>Sabellida</taxon>
        <taxon>Oweniida</taxon>
        <taxon>Oweniidae</taxon>
        <taxon>Owenia</taxon>
    </lineage>
</organism>
<dbReference type="PROSITE" id="PS50103">
    <property type="entry name" value="ZF_C3H1"/>
    <property type="match status" value="1"/>
</dbReference>
<dbReference type="InterPro" id="IPR025574">
    <property type="entry name" value="Nucleoporin_FG_rpt"/>
</dbReference>
<dbReference type="AlphaFoldDB" id="A0A8J1UDM4"/>
<evidence type="ECO:0000313" key="10">
    <source>
        <dbReference type="EMBL" id="CAH1773403.1"/>
    </source>
</evidence>
<dbReference type="Proteomes" id="UP000749559">
    <property type="component" value="Unassembled WGS sequence"/>
</dbReference>
<evidence type="ECO:0000313" key="11">
    <source>
        <dbReference type="Proteomes" id="UP000749559"/>
    </source>
</evidence>
<reference evidence="10" key="1">
    <citation type="submission" date="2022-03" db="EMBL/GenBank/DDBJ databases">
        <authorList>
            <person name="Martin C."/>
        </authorList>
    </citation>
    <scope>NUCLEOTIDE SEQUENCE</scope>
</reference>
<dbReference type="GO" id="GO:0008270">
    <property type="term" value="F:zinc ion binding"/>
    <property type="evidence" value="ECO:0007669"/>
    <property type="project" value="UniProtKB-KW"/>
</dbReference>
<gene>
    <name evidence="10" type="ORF">OFUS_LOCUS1006</name>
</gene>
<comment type="caution">
    <text evidence="10">The sequence shown here is derived from an EMBL/GenBank/DDBJ whole genome shotgun (WGS) entry which is preliminary data.</text>
</comment>
<evidence type="ECO:0000256" key="3">
    <source>
        <dbReference type="ARBA" id="ARBA00022771"/>
    </source>
</evidence>
<keyword evidence="11" id="KW-1185">Reference proteome</keyword>
<dbReference type="InterPro" id="IPR041367">
    <property type="entry name" value="Znf-CCCH_4"/>
</dbReference>
<evidence type="ECO:0000256" key="1">
    <source>
        <dbReference type="ARBA" id="ARBA00004335"/>
    </source>
</evidence>
<evidence type="ECO:0000256" key="5">
    <source>
        <dbReference type="ARBA" id="ARBA00023242"/>
    </source>
</evidence>
<feature type="compositionally biased region" description="Polar residues" evidence="9">
    <location>
        <begin position="281"/>
        <end position="292"/>
    </location>
</feature>
<keyword evidence="4" id="KW-0862">Zinc</keyword>
<dbReference type="PANTHER" id="PTHR46527">
    <property type="entry name" value="NUCLEOPORIN-LIKE PROTEIN 2"/>
    <property type="match status" value="1"/>
</dbReference>
<dbReference type="Pfam" id="PF13634">
    <property type="entry name" value="Nucleoporin_FG"/>
    <property type="match status" value="1"/>
</dbReference>
<dbReference type="SMART" id="SM00356">
    <property type="entry name" value="ZnF_C3H1"/>
    <property type="match status" value="1"/>
</dbReference>
<dbReference type="InterPro" id="IPR000571">
    <property type="entry name" value="Znf_CCCH"/>
</dbReference>